<dbReference type="InterPro" id="IPR025997">
    <property type="entry name" value="SBP_2_dom"/>
</dbReference>
<gene>
    <name evidence="5" type="ORF">FB475_0994</name>
</gene>
<dbReference type="AlphaFoldDB" id="A0A542ENF8"/>
<dbReference type="InterPro" id="IPR050555">
    <property type="entry name" value="Bact_Solute-Bind_Prot2"/>
</dbReference>
<feature type="chain" id="PRO_5039296812" evidence="3">
    <location>
        <begin position="20"/>
        <end position="369"/>
    </location>
</feature>
<keyword evidence="6" id="KW-1185">Reference proteome</keyword>
<dbReference type="OrthoDB" id="9773673at2"/>
<accession>A0A542ENF8</accession>
<feature type="domain" description="Periplasmic binding protein" evidence="4">
    <location>
        <begin position="49"/>
        <end position="306"/>
    </location>
</feature>
<dbReference type="Pfam" id="PF13407">
    <property type="entry name" value="Peripla_BP_4"/>
    <property type="match status" value="1"/>
</dbReference>
<dbReference type="RefSeq" id="WP_141852944.1">
    <property type="nucleotide sequence ID" value="NZ_BAAAKA010000034.1"/>
</dbReference>
<dbReference type="PROSITE" id="PS51257">
    <property type="entry name" value="PROKAR_LIPOPROTEIN"/>
    <property type="match status" value="1"/>
</dbReference>
<evidence type="ECO:0000313" key="6">
    <source>
        <dbReference type="Proteomes" id="UP000316298"/>
    </source>
</evidence>
<evidence type="ECO:0000313" key="5">
    <source>
        <dbReference type="EMBL" id="TQJ16888.1"/>
    </source>
</evidence>
<comment type="caution">
    <text evidence="5">The sequence shown here is derived from an EMBL/GenBank/DDBJ whole genome shotgun (WGS) entry which is preliminary data.</text>
</comment>
<dbReference type="Proteomes" id="UP000316298">
    <property type="component" value="Unassembled WGS sequence"/>
</dbReference>
<dbReference type="PANTHER" id="PTHR30036">
    <property type="entry name" value="D-XYLOSE-BINDING PERIPLASMIC PROTEIN"/>
    <property type="match status" value="1"/>
</dbReference>
<protein>
    <submittedName>
        <fullName evidence="5">Monosaccharide ABC transporter substrate-binding protein (CUT2 family)</fullName>
    </submittedName>
</protein>
<reference evidence="5 6" key="1">
    <citation type="submission" date="2019-06" db="EMBL/GenBank/DDBJ databases">
        <title>Sequencing the genomes of 1000 actinobacteria strains.</title>
        <authorList>
            <person name="Klenk H.-P."/>
        </authorList>
    </citation>
    <scope>NUCLEOTIDE SEQUENCE [LARGE SCALE GENOMIC DNA]</scope>
    <source>
        <strain evidence="5 6">DSM 17305</strain>
    </source>
</reference>
<feature type="signal peptide" evidence="3">
    <location>
        <begin position="1"/>
        <end position="19"/>
    </location>
</feature>
<dbReference type="GO" id="GO:0030246">
    <property type="term" value="F:carbohydrate binding"/>
    <property type="evidence" value="ECO:0007669"/>
    <property type="project" value="TreeGrafter"/>
</dbReference>
<keyword evidence="2 3" id="KW-0732">Signal</keyword>
<evidence type="ECO:0000256" key="1">
    <source>
        <dbReference type="ARBA" id="ARBA00004196"/>
    </source>
</evidence>
<dbReference type="PANTHER" id="PTHR30036:SF1">
    <property type="entry name" value="D-XYLOSE-BINDING PERIPLASMIC PROTEIN"/>
    <property type="match status" value="1"/>
</dbReference>
<evidence type="ECO:0000256" key="3">
    <source>
        <dbReference type="SAM" id="SignalP"/>
    </source>
</evidence>
<evidence type="ECO:0000259" key="4">
    <source>
        <dbReference type="Pfam" id="PF13407"/>
    </source>
</evidence>
<dbReference type="SUPFAM" id="SSF53822">
    <property type="entry name" value="Periplasmic binding protein-like I"/>
    <property type="match status" value="1"/>
</dbReference>
<dbReference type="EMBL" id="VFMM01000001">
    <property type="protein sequence ID" value="TQJ16888.1"/>
    <property type="molecule type" value="Genomic_DNA"/>
</dbReference>
<dbReference type="GO" id="GO:0030288">
    <property type="term" value="C:outer membrane-bounded periplasmic space"/>
    <property type="evidence" value="ECO:0007669"/>
    <property type="project" value="TreeGrafter"/>
</dbReference>
<organism evidence="5 6">
    <name type="scientific">Kribbella jejuensis</name>
    <dbReference type="NCBI Taxonomy" id="236068"/>
    <lineage>
        <taxon>Bacteria</taxon>
        <taxon>Bacillati</taxon>
        <taxon>Actinomycetota</taxon>
        <taxon>Actinomycetes</taxon>
        <taxon>Propionibacteriales</taxon>
        <taxon>Kribbellaceae</taxon>
        <taxon>Kribbella</taxon>
    </lineage>
</organism>
<name>A0A542ENF8_9ACTN</name>
<sequence length="369" mass="37955">MRTTSRAVALTGTTLALMAGLVACGNSNNNSSSGGSSSAPPANAKVGILLPDTASSPRWVSADPNELRKQCTDNKLTCYIDNANGSATTMESQAQALINKGIGVLLVTNLDSGSGKAIESLAKQHNVVAIDYDRLTTGGTAEYYVSYDNVKVGEDQGKALTSCPQVAGKSTVGYVDIDGAPTDNNATLFAQGYNSVLSKQKGWTKLGEQTGNWDPATAQTVFTTMLGKNPNIGAVMVANDTMAQSVINVLKSQNLAGKVAVSGQDATAGGLDNVMAGTQCFTIYKPVAGEADVAIKLAGQILAGQKPTAPATIKDPASGRDVPSYLAAPTVITKKNVALPVTDGYETAQSVCPTAALMKLCTENGIHTS</sequence>
<dbReference type="Gene3D" id="3.40.50.2300">
    <property type="match status" value="2"/>
</dbReference>
<evidence type="ECO:0000256" key="2">
    <source>
        <dbReference type="ARBA" id="ARBA00022729"/>
    </source>
</evidence>
<dbReference type="InterPro" id="IPR028082">
    <property type="entry name" value="Peripla_BP_I"/>
</dbReference>
<comment type="subcellular location">
    <subcellularLocation>
        <location evidence="1">Cell envelope</location>
    </subcellularLocation>
</comment>
<proteinExistence type="predicted"/>